<dbReference type="PANTHER" id="PTHR11804">
    <property type="entry name" value="PROTEASE M3 THIMET OLIGOPEPTIDASE-RELATED"/>
    <property type="match status" value="1"/>
</dbReference>
<evidence type="ECO:0000313" key="10">
    <source>
        <dbReference type="EMBL" id="AJQ96230.1"/>
    </source>
</evidence>
<evidence type="ECO:0000256" key="5">
    <source>
        <dbReference type="ARBA" id="ARBA00023049"/>
    </source>
</evidence>
<accession>A0A0C5VA78</accession>
<feature type="signal peptide" evidence="7">
    <location>
        <begin position="1"/>
        <end position="22"/>
    </location>
</feature>
<dbReference type="EMBL" id="CP007142">
    <property type="protein sequence ID" value="AJQ96230.1"/>
    <property type="molecule type" value="Genomic_DNA"/>
</dbReference>
<evidence type="ECO:0000256" key="2">
    <source>
        <dbReference type="ARBA" id="ARBA00022723"/>
    </source>
</evidence>
<proteinExistence type="inferred from homology"/>
<dbReference type="STRING" id="1445510.YC6258_04196"/>
<gene>
    <name evidence="10" type="ORF">YC6258_04196</name>
</gene>
<sequence>MHKSLTAALLSFGLLLAPAGFAETEESSMEDPRYTWDLTDIYPSKEAWNQAREAALADLQKIEEYKGTLGKNARHLFEGLEAISNAQQTMSKVYTYASLLADENLQIPEHQEMEQLAAIMYGQLGESTSWLQPEILAIGAKKINRFLRKEPALEPYRFYLENTLRQAPYTLDAKGESLLAGFSTPLDAPSSIYSLIANSDIPWPEVTLSDGQTYRIDSQGYSRWRASENREDRKKVFNAYWSRWQEYRSSVGAVLNSHIQNQVALAKARGYDSVLQRELHTENIPEDVYRTLVKEVNEALPTLHRYFKLREKILGIDQMHYYDIYPPLVSLDKTFDYETSKTITLDAMSILGDDWVNKQTAGMNDQWVHAFPQKGKRSGAYMNGSLYDVHPYLLLNHQDDYESLSTMAHEWGHAMHTLYAIESQPVQTFDYSTFIAEIPSTSLELILQEYMTKRAQTAQEKIFYLGSSLENLRGTFFRQTMFAEFELALYEKVENGEALTGEKISQIYGEILKRYHGTDQHVVEIDELYTNEWMFVPHFYYNMYVYQYATSITAGTALYERIVEDGEAGVENYKNLLRAGGSDYPYVLLKNAGVDLATPEPFKAIIKRMNLIMDEMEALLAESGQSNS</sequence>
<keyword evidence="4 6" id="KW-0862">Zinc</keyword>
<dbReference type="CDD" id="cd09608">
    <property type="entry name" value="M3B_PepF"/>
    <property type="match status" value="1"/>
</dbReference>
<dbReference type="GO" id="GO:0006518">
    <property type="term" value="P:peptide metabolic process"/>
    <property type="evidence" value="ECO:0007669"/>
    <property type="project" value="TreeGrafter"/>
</dbReference>
<keyword evidence="1 6" id="KW-0645">Protease</keyword>
<dbReference type="InterPro" id="IPR001567">
    <property type="entry name" value="Pept_M3A_M3B_dom"/>
</dbReference>
<dbReference type="Proteomes" id="UP000032266">
    <property type="component" value="Chromosome"/>
</dbReference>
<dbReference type="PATRIC" id="fig|1445510.3.peg.4165"/>
<dbReference type="InterPro" id="IPR004438">
    <property type="entry name" value="Peptidase_M3B"/>
</dbReference>
<keyword evidence="11" id="KW-1185">Reference proteome</keyword>
<dbReference type="InterPro" id="IPR045090">
    <property type="entry name" value="Pept_M3A_M3B"/>
</dbReference>
<evidence type="ECO:0000256" key="4">
    <source>
        <dbReference type="ARBA" id="ARBA00022833"/>
    </source>
</evidence>
<name>A0A0C5VA78_9GAMM</name>
<keyword evidence="5 6" id="KW-0482">Metalloprotease</keyword>
<dbReference type="NCBIfam" id="TIGR00181">
    <property type="entry name" value="pepF"/>
    <property type="match status" value="1"/>
</dbReference>
<dbReference type="InterPro" id="IPR013647">
    <property type="entry name" value="OligopepF_N_dom"/>
</dbReference>
<dbReference type="GO" id="GO:0046872">
    <property type="term" value="F:metal ion binding"/>
    <property type="evidence" value="ECO:0007669"/>
    <property type="project" value="UniProtKB-UniRule"/>
</dbReference>
<dbReference type="Pfam" id="PF08439">
    <property type="entry name" value="Peptidase_M3_N"/>
    <property type="match status" value="1"/>
</dbReference>
<dbReference type="Pfam" id="PF01432">
    <property type="entry name" value="Peptidase_M3"/>
    <property type="match status" value="1"/>
</dbReference>
<feature type="domain" description="Oligopeptidase F N-terminal" evidence="9">
    <location>
        <begin position="134"/>
        <end position="201"/>
    </location>
</feature>
<comment type="similarity">
    <text evidence="6">Belongs to the peptidase M3B family.</text>
</comment>
<dbReference type="GO" id="GO:0006508">
    <property type="term" value="P:proteolysis"/>
    <property type="evidence" value="ECO:0007669"/>
    <property type="project" value="UniProtKB-KW"/>
</dbReference>
<dbReference type="RefSeq" id="WP_044618288.1">
    <property type="nucleotide sequence ID" value="NZ_CP007142.1"/>
</dbReference>
<evidence type="ECO:0000259" key="8">
    <source>
        <dbReference type="Pfam" id="PF01432"/>
    </source>
</evidence>
<dbReference type="EC" id="3.4.24.-" evidence="6"/>
<dbReference type="KEGG" id="gsn:YC6258_04196"/>
<feature type="chain" id="PRO_5002183601" description="Oligopeptidase F" evidence="7">
    <location>
        <begin position="23"/>
        <end position="628"/>
    </location>
</feature>
<keyword evidence="3 6" id="KW-0378">Hydrolase</keyword>
<evidence type="ECO:0000256" key="7">
    <source>
        <dbReference type="SAM" id="SignalP"/>
    </source>
</evidence>
<dbReference type="InterPro" id="IPR042088">
    <property type="entry name" value="OligoPept_F_C"/>
</dbReference>
<feature type="domain" description="Peptidase M3A/M3B catalytic" evidence="8">
    <location>
        <begin position="227"/>
        <end position="604"/>
    </location>
</feature>
<dbReference type="PANTHER" id="PTHR11804:SF84">
    <property type="entry name" value="SACCHAROLYSIN"/>
    <property type="match status" value="1"/>
</dbReference>
<dbReference type="Gene3D" id="1.10.287.830">
    <property type="entry name" value="putative peptidase helix hairpin domain like"/>
    <property type="match status" value="1"/>
</dbReference>
<evidence type="ECO:0000256" key="1">
    <source>
        <dbReference type="ARBA" id="ARBA00022670"/>
    </source>
</evidence>
<comment type="cofactor">
    <cofactor evidence="6">
        <name>Zn(2+)</name>
        <dbReference type="ChEBI" id="CHEBI:29105"/>
    </cofactor>
    <text evidence="6">Binds 1 zinc ion.</text>
</comment>
<comment type="function">
    <text evidence="6">Has oligopeptidase activity and degrades a variety of small bioactive peptides.</text>
</comment>
<evidence type="ECO:0000256" key="6">
    <source>
        <dbReference type="RuleBase" id="RU368091"/>
    </source>
</evidence>
<dbReference type="Gene3D" id="1.10.1370.20">
    <property type="entry name" value="Oligoendopeptidase f, C-terminal domain"/>
    <property type="match status" value="1"/>
</dbReference>
<evidence type="ECO:0000313" key="11">
    <source>
        <dbReference type="Proteomes" id="UP000032266"/>
    </source>
</evidence>
<keyword evidence="2 6" id="KW-0479">Metal-binding</keyword>
<evidence type="ECO:0000259" key="9">
    <source>
        <dbReference type="Pfam" id="PF08439"/>
    </source>
</evidence>
<evidence type="ECO:0000256" key="3">
    <source>
        <dbReference type="ARBA" id="ARBA00022801"/>
    </source>
</evidence>
<dbReference type="SUPFAM" id="SSF55486">
    <property type="entry name" value="Metalloproteases ('zincins'), catalytic domain"/>
    <property type="match status" value="1"/>
</dbReference>
<dbReference type="HOGENOM" id="CLU_021290_2_0_6"/>
<keyword evidence="7" id="KW-0732">Signal</keyword>
<dbReference type="GO" id="GO:0004222">
    <property type="term" value="F:metalloendopeptidase activity"/>
    <property type="evidence" value="ECO:0007669"/>
    <property type="project" value="UniProtKB-UniRule"/>
</dbReference>
<dbReference type="AlphaFoldDB" id="A0A0C5VA78"/>
<organism evidence="10 11">
    <name type="scientific">Gynuella sunshinyii YC6258</name>
    <dbReference type="NCBI Taxonomy" id="1445510"/>
    <lineage>
        <taxon>Bacteria</taxon>
        <taxon>Pseudomonadati</taxon>
        <taxon>Pseudomonadota</taxon>
        <taxon>Gammaproteobacteria</taxon>
        <taxon>Oceanospirillales</taxon>
        <taxon>Saccharospirillaceae</taxon>
        <taxon>Gynuella</taxon>
    </lineage>
</organism>
<protein>
    <recommendedName>
        <fullName evidence="6">Oligopeptidase F</fullName>
        <ecNumber evidence="6">3.4.24.-</ecNumber>
    </recommendedName>
</protein>
<dbReference type="Gene3D" id="1.20.140.70">
    <property type="entry name" value="Oligopeptidase f, N-terminal domain"/>
    <property type="match status" value="1"/>
</dbReference>
<reference evidence="10 11" key="1">
    <citation type="submission" date="2014-01" db="EMBL/GenBank/DDBJ databases">
        <title>Full genme sequencing of cellulolytic bacterium Gynuella sunshinyii YC6258T gen. nov., sp. nov.</title>
        <authorList>
            <person name="Khan H."/>
            <person name="Chung E.J."/>
            <person name="Chung Y.R."/>
        </authorList>
    </citation>
    <scope>NUCLEOTIDE SEQUENCE [LARGE SCALE GENOMIC DNA]</scope>
    <source>
        <strain evidence="10 11">YC6258</strain>
    </source>
</reference>